<comment type="caution">
    <text evidence="1">The sequence shown here is derived from an EMBL/GenBank/DDBJ whole genome shotgun (WGS) entry which is preliminary data.</text>
</comment>
<protein>
    <submittedName>
        <fullName evidence="1">Uncharacterized protein</fullName>
    </submittedName>
</protein>
<gene>
    <name evidence="1" type="ORF">RhiirC2_753527</name>
</gene>
<organism evidence="1 2">
    <name type="scientific">Rhizophagus irregularis</name>
    <dbReference type="NCBI Taxonomy" id="588596"/>
    <lineage>
        <taxon>Eukaryota</taxon>
        <taxon>Fungi</taxon>
        <taxon>Fungi incertae sedis</taxon>
        <taxon>Mucoromycota</taxon>
        <taxon>Glomeromycotina</taxon>
        <taxon>Glomeromycetes</taxon>
        <taxon>Glomerales</taxon>
        <taxon>Glomeraceae</taxon>
        <taxon>Rhizophagus</taxon>
    </lineage>
</organism>
<feature type="non-terminal residue" evidence="1">
    <location>
        <position position="63"/>
    </location>
</feature>
<proteinExistence type="predicted"/>
<dbReference type="EMBL" id="LLXL01001101">
    <property type="protein sequence ID" value="PKK66380.1"/>
    <property type="molecule type" value="Genomic_DNA"/>
</dbReference>
<dbReference type="AlphaFoldDB" id="A0A2N1MXS8"/>
<reference evidence="1 2" key="2">
    <citation type="submission" date="2017-10" db="EMBL/GenBank/DDBJ databases">
        <title>Extensive intraspecific genome diversity in a model arbuscular mycorrhizal fungus.</title>
        <authorList>
            <person name="Chen E.C.H."/>
            <person name="Morin E."/>
            <person name="Baudet D."/>
            <person name="Noel J."/>
            <person name="Ndikumana S."/>
            <person name="Charron P."/>
            <person name="St-Onge C."/>
            <person name="Giorgi J."/>
            <person name="Grigoriev I.V."/>
            <person name="Roux C."/>
            <person name="Martin F.M."/>
            <person name="Corradi N."/>
        </authorList>
    </citation>
    <scope>NUCLEOTIDE SEQUENCE [LARGE SCALE GENOMIC DNA]</scope>
    <source>
        <strain evidence="1 2">C2</strain>
    </source>
</reference>
<name>A0A2N1MXS8_9GLOM</name>
<sequence>MPWNCLENLSLPFLKILKVKHVLTDNLTGLIENTSGTLIEISITWRICHSKINYKKIIQAIYQ</sequence>
<reference evidence="1 2" key="1">
    <citation type="submission" date="2016-04" db="EMBL/GenBank/DDBJ databases">
        <title>Genome analyses suggest a sexual origin of heterokaryosis in a supposedly ancient asexual fungus.</title>
        <authorList>
            <person name="Ropars J."/>
            <person name="Sedzielewska K."/>
            <person name="Noel J."/>
            <person name="Charron P."/>
            <person name="Farinelli L."/>
            <person name="Marton T."/>
            <person name="Kruger M."/>
            <person name="Pelin A."/>
            <person name="Brachmann A."/>
            <person name="Corradi N."/>
        </authorList>
    </citation>
    <scope>NUCLEOTIDE SEQUENCE [LARGE SCALE GENOMIC DNA]</scope>
    <source>
        <strain evidence="1 2">C2</strain>
    </source>
</reference>
<evidence type="ECO:0000313" key="2">
    <source>
        <dbReference type="Proteomes" id="UP000233469"/>
    </source>
</evidence>
<evidence type="ECO:0000313" key="1">
    <source>
        <dbReference type="EMBL" id="PKK66380.1"/>
    </source>
</evidence>
<accession>A0A2N1MXS8</accession>
<dbReference type="Proteomes" id="UP000233469">
    <property type="component" value="Unassembled WGS sequence"/>
</dbReference>